<proteinExistence type="predicted"/>
<name>A0A8J2X142_9STRA</name>
<feature type="transmembrane region" description="Helical" evidence="1">
    <location>
        <begin position="107"/>
        <end position="125"/>
    </location>
</feature>
<keyword evidence="1" id="KW-0472">Membrane</keyword>
<dbReference type="EMBL" id="CAKKNE010000005">
    <property type="protein sequence ID" value="CAH0376567.1"/>
    <property type="molecule type" value="Genomic_DNA"/>
</dbReference>
<gene>
    <name evidence="2" type="ORF">PECAL_5P11650</name>
</gene>
<dbReference type="Proteomes" id="UP000789595">
    <property type="component" value="Unassembled WGS sequence"/>
</dbReference>
<evidence type="ECO:0000313" key="3">
    <source>
        <dbReference type="Proteomes" id="UP000789595"/>
    </source>
</evidence>
<feature type="transmembrane region" description="Helical" evidence="1">
    <location>
        <begin position="45"/>
        <end position="63"/>
    </location>
</feature>
<keyword evidence="3" id="KW-1185">Reference proteome</keyword>
<dbReference type="AlphaFoldDB" id="A0A8J2X142"/>
<feature type="transmembrane region" description="Helical" evidence="1">
    <location>
        <begin position="137"/>
        <end position="156"/>
    </location>
</feature>
<evidence type="ECO:0000256" key="1">
    <source>
        <dbReference type="SAM" id="Phobius"/>
    </source>
</evidence>
<keyword evidence="1" id="KW-1133">Transmembrane helix</keyword>
<feature type="transmembrane region" description="Helical" evidence="1">
    <location>
        <begin position="21"/>
        <end position="39"/>
    </location>
</feature>
<feature type="transmembrane region" description="Helical" evidence="1">
    <location>
        <begin position="75"/>
        <end position="95"/>
    </location>
</feature>
<accession>A0A8J2X142</accession>
<protein>
    <submittedName>
        <fullName evidence="2">Uncharacterized protein</fullName>
    </submittedName>
</protein>
<keyword evidence="1" id="KW-0812">Transmembrane</keyword>
<evidence type="ECO:0000313" key="2">
    <source>
        <dbReference type="EMBL" id="CAH0376567.1"/>
    </source>
</evidence>
<sequence length="337" mass="35574">MERTSLVDADYHRAFLLGRSAVAADALIVCVMVGVVALNSPWDDGSVYVELAACALGLLGLAAQRSGAGLYIKGAAPHLAFTLVLGAVVAADAAARICMGGDPQRVISNWAVMLASGSSCNLLAMGPMAHATDARRWTLVWLAYQVLECYVSLFGACTSWRLVLSVLVMRRLAFVAATALVAVHSYGSLKRTQALFRAFDAPFILAPIGALGAYADGTYELYDDLPQEELACVGGAFLLKFQLHGGYAPCPPDPNPIVFLEQMLSFGSPTAVVGARAAAGHAVYVAGMLRAVGAARGVDVDRYASQRERARRVMGEWLCGSREAATELSASRDVSVV</sequence>
<comment type="caution">
    <text evidence="2">The sequence shown here is derived from an EMBL/GenBank/DDBJ whole genome shotgun (WGS) entry which is preliminary data.</text>
</comment>
<feature type="transmembrane region" description="Helical" evidence="1">
    <location>
        <begin position="162"/>
        <end position="183"/>
    </location>
</feature>
<organism evidence="2 3">
    <name type="scientific">Pelagomonas calceolata</name>
    <dbReference type="NCBI Taxonomy" id="35677"/>
    <lineage>
        <taxon>Eukaryota</taxon>
        <taxon>Sar</taxon>
        <taxon>Stramenopiles</taxon>
        <taxon>Ochrophyta</taxon>
        <taxon>Pelagophyceae</taxon>
        <taxon>Pelagomonadales</taxon>
        <taxon>Pelagomonadaceae</taxon>
        <taxon>Pelagomonas</taxon>
    </lineage>
</organism>
<reference evidence="2" key="1">
    <citation type="submission" date="2021-11" db="EMBL/GenBank/DDBJ databases">
        <authorList>
            <consortium name="Genoscope - CEA"/>
            <person name="William W."/>
        </authorList>
    </citation>
    <scope>NUCLEOTIDE SEQUENCE</scope>
</reference>
<dbReference type="OrthoDB" id="10594785at2759"/>